<dbReference type="GO" id="GO:0007034">
    <property type="term" value="P:vacuolar transport"/>
    <property type="evidence" value="ECO:0007669"/>
    <property type="project" value="InterPro"/>
</dbReference>
<evidence type="ECO:0000313" key="3">
    <source>
        <dbReference type="EMBL" id="CBK20911.2"/>
    </source>
</evidence>
<dbReference type="GeneID" id="24918433"/>
<evidence type="ECO:0000313" key="4">
    <source>
        <dbReference type="Proteomes" id="UP000008312"/>
    </source>
</evidence>
<dbReference type="EMBL" id="FN668639">
    <property type="protein sequence ID" value="CBK20911.2"/>
    <property type="molecule type" value="Genomic_DNA"/>
</dbReference>
<protein>
    <submittedName>
        <fullName evidence="3">Uncharacterized protein</fullName>
    </submittedName>
</protein>
<feature type="compositionally biased region" description="Basic and acidic residues" evidence="2">
    <location>
        <begin position="21"/>
        <end position="33"/>
    </location>
</feature>
<dbReference type="Proteomes" id="UP000008312">
    <property type="component" value="Unassembled WGS sequence"/>
</dbReference>
<name>D8LXB6_BLAHO</name>
<organism evidence="3">
    <name type="scientific">Blastocystis hominis</name>
    <dbReference type="NCBI Taxonomy" id="12968"/>
    <lineage>
        <taxon>Eukaryota</taxon>
        <taxon>Sar</taxon>
        <taxon>Stramenopiles</taxon>
        <taxon>Bigyra</taxon>
        <taxon>Opalozoa</taxon>
        <taxon>Opalinata</taxon>
        <taxon>Blastocystidae</taxon>
        <taxon>Blastocystis</taxon>
    </lineage>
</organism>
<dbReference type="InParanoid" id="D8LXB6"/>
<accession>D8LXB6</accession>
<proteinExistence type="predicted"/>
<feature type="region of interest" description="Disordered" evidence="2">
    <location>
        <begin position="1"/>
        <end position="33"/>
    </location>
</feature>
<reference evidence="3" key="1">
    <citation type="submission" date="2010-02" db="EMBL/GenBank/DDBJ databases">
        <title>Sequencing and annotation of the Blastocystis hominis genome.</title>
        <authorList>
            <person name="Wincker P."/>
        </authorList>
    </citation>
    <scope>NUCLEOTIDE SEQUENCE</scope>
    <source>
        <strain evidence="3">Singapore isolate B</strain>
    </source>
</reference>
<evidence type="ECO:0000256" key="2">
    <source>
        <dbReference type="SAM" id="MobiDB-lite"/>
    </source>
</evidence>
<dbReference type="RefSeq" id="XP_012894959.1">
    <property type="nucleotide sequence ID" value="XM_013039505.1"/>
</dbReference>
<dbReference type="OrthoDB" id="10573814at2759"/>
<feature type="region of interest" description="Disordered" evidence="2">
    <location>
        <begin position="185"/>
        <end position="214"/>
    </location>
</feature>
<keyword evidence="4" id="KW-1185">Reference proteome</keyword>
<dbReference type="InterPro" id="IPR005024">
    <property type="entry name" value="Snf7_fam"/>
</dbReference>
<feature type="coiled-coil region" evidence="1">
    <location>
        <begin position="126"/>
        <end position="164"/>
    </location>
</feature>
<sequence length="228" mass="25987">MFKRFFGNSKSNSQSEAPEVTQERQREESDLKATEAMMKIRETMDSLQKKIDKNQKDQDEAFARAKALKAKNPEDPAIKQELMKVKKCRERITQYNNILLQQQSTLGTVDDMQFINEMVTVMETTKKALESAYADSVEKLQDLMEDINEKVANVKDMMDILTETPEDPDVDDLMEELDKDIARDQEQKTALPNVPETALPSVPSTVKTGEVKTEDDDLEAMLENLCSV</sequence>
<gene>
    <name evidence="3" type="ORF">GSBLH_T00001156001</name>
</gene>
<evidence type="ECO:0000256" key="1">
    <source>
        <dbReference type="SAM" id="Coils"/>
    </source>
</evidence>
<dbReference type="Pfam" id="PF03357">
    <property type="entry name" value="Snf7"/>
    <property type="match status" value="1"/>
</dbReference>
<dbReference type="AlphaFoldDB" id="D8LXB6"/>
<keyword evidence="1" id="KW-0175">Coiled coil</keyword>